<protein>
    <submittedName>
        <fullName evidence="3">Uncharacterized protein</fullName>
    </submittedName>
</protein>
<name>A0ABY8C9B0_9GAMM</name>
<dbReference type="Proteomes" id="UP001222275">
    <property type="component" value="Chromosome"/>
</dbReference>
<evidence type="ECO:0000313" key="4">
    <source>
        <dbReference type="Proteomes" id="UP001222275"/>
    </source>
</evidence>
<accession>A0ABY8C9B0</accession>
<feature type="signal peptide" evidence="2">
    <location>
        <begin position="1"/>
        <end position="26"/>
    </location>
</feature>
<feature type="chain" id="PRO_5045544286" evidence="2">
    <location>
        <begin position="27"/>
        <end position="165"/>
    </location>
</feature>
<dbReference type="EMBL" id="CP102381">
    <property type="protein sequence ID" value="WEJ61817.1"/>
    <property type="molecule type" value="Genomic_DNA"/>
</dbReference>
<dbReference type="RefSeq" id="WP_275594076.1">
    <property type="nucleotide sequence ID" value="NZ_CP102381.1"/>
</dbReference>
<keyword evidence="4" id="KW-1185">Reference proteome</keyword>
<evidence type="ECO:0000256" key="1">
    <source>
        <dbReference type="SAM" id="MobiDB-lite"/>
    </source>
</evidence>
<organism evidence="3 4">
    <name type="scientific">Thiomicrorhabdus lithotrophica</name>
    <dbReference type="NCBI Taxonomy" id="2949997"/>
    <lineage>
        <taxon>Bacteria</taxon>
        <taxon>Pseudomonadati</taxon>
        <taxon>Pseudomonadota</taxon>
        <taxon>Gammaproteobacteria</taxon>
        <taxon>Thiotrichales</taxon>
        <taxon>Piscirickettsiaceae</taxon>
        <taxon>Thiomicrorhabdus</taxon>
    </lineage>
</organism>
<sequence length="165" mass="18504">MKNNIKKASLAIGLIITAVATTAVQAQTDAAKRVLERDGTLSKAVTLDLCVDYSTLKTDEERKLYIKELDLRSQLSEADHKNIDLHKVVTSMTMCGMYMSLGKPMAEKSRQIRPLTFKTVHVYPDMYYVSQSGMIVEAYPRKEGTMPPKLVHEAPEVQESPTLKK</sequence>
<feature type="compositionally biased region" description="Basic and acidic residues" evidence="1">
    <location>
        <begin position="145"/>
        <end position="155"/>
    </location>
</feature>
<evidence type="ECO:0000313" key="3">
    <source>
        <dbReference type="EMBL" id="WEJ61817.1"/>
    </source>
</evidence>
<proteinExistence type="predicted"/>
<feature type="region of interest" description="Disordered" evidence="1">
    <location>
        <begin position="145"/>
        <end position="165"/>
    </location>
</feature>
<reference evidence="3 4" key="1">
    <citation type="submission" date="2022-06" db="EMBL/GenBank/DDBJ databases">
        <title>Thiomicrohabdus sp. nov, an obligately chemolithoautotrophic, sulfur-oxidizing bacterium isolated from beach of Guanyin Mountain. Amoy.</title>
        <authorList>
            <person name="Zhu H."/>
        </authorList>
    </citation>
    <scope>NUCLEOTIDE SEQUENCE [LARGE SCALE GENOMIC DNA]</scope>
    <source>
        <strain evidence="3 4">XGS-01</strain>
    </source>
</reference>
<gene>
    <name evidence="3" type="ORF">NR989_07290</name>
</gene>
<evidence type="ECO:0000256" key="2">
    <source>
        <dbReference type="SAM" id="SignalP"/>
    </source>
</evidence>
<keyword evidence="2" id="KW-0732">Signal</keyword>